<dbReference type="RefSeq" id="WP_137622833.1">
    <property type="nucleotide sequence ID" value="NZ_NXMA01000015.1"/>
</dbReference>
<evidence type="ECO:0000313" key="3">
    <source>
        <dbReference type="Proteomes" id="UP000310353"/>
    </source>
</evidence>
<comment type="caution">
    <text evidence="2">The sequence shown here is derived from an EMBL/GenBank/DDBJ whole genome shotgun (WGS) entry which is preliminary data.</text>
</comment>
<feature type="signal peptide" evidence="1">
    <location>
        <begin position="1"/>
        <end position="21"/>
    </location>
</feature>
<reference evidence="2 3" key="1">
    <citation type="submission" date="2018-05" db="EMBL/GenBank/DDBJ databases">
        <title>Novel Campyloabacter and Helicobacter Species and Strains.</title>
        <authorList>
            <person name="Mannion A.J."/>
            <person name="Shen Z."/>
            <person name="Fox J.G."/>
        </authorList>
    </citation>
    <scope>NUCLEOTIDE SEQUENCE [LARGE SCALE GENOMIC DNA]</scope>
    <source>
        <strain evidence="3">MIT17-670</strain>
    </source>
</reference>
<keyword evidence="1" id="KW-0732">Signal</keyword>
<sequence>MFKKLFSVATLGALLTSSAFGDDFLAKVSNGALSDNSAGVKVLNLNEMKDVKGGAFYHRLARLDNTRFQFWVASDGMYLTFSSITGQLKSNPDTDSVRNKMGFQGNGIVVVGLKDKYIPNSFYFALYDTKSQLPLNLIKPSMYNTYAQNEMRVFQLNAH</sequence>
<dbReference type="OrthoDB" id="5355890at2"/>
<evidence type="ECO:0000256" key="1">
    <source>
        <dbReference type="SAM" id="SignalP"/>
    </source>
</evidence>
<dbReference type="Proteomes" id="UP000310353">
    <property type="component" value="Unassembled WGS sequence"/>
</dbReference>
<dbReference type="EMBL" id="NXMA01000015">
    <property type="protein sequence ID" value="TKX30633.1"/>
    <property type="molecule type" value="Genomic_DNA"/>
</dbReference>
<gene>
    <name evidence="2" type="ORF">CQA76_07790</name>
</gene>
<organism evidence="2 3">
    <name type="scientific">Campylobacter aviculae</name>
    <dbReference type="NCBI Taxonomy" id="2510190"/>
    <lineage>
        <taxon>Bacteria</taxon>
        <taxon>Pseudomonadati</taxon>
        <taxon>Campylobacterota</taxon>
        <taxon>Epsilonproteobacteria</taxon>
        <taxon>Campylobacterales</taxon>
        <taxon>Campylobacteraceae</taxon>
        <taxon>Campylobacter</taxon>
    </lineage>
</organism>
<protein>
    <submittedName>
        <fullName evidence="2">Uncharacterized protein</fullName>
    </submittedName>
</protein>
<accession>A0A4U7BG26</accession>
<dbReference type="AlphaFoldDB" id="A0A4U7BG26"/>
<evidence type="ECO:0000313" key="2">
    <source>
        <dbReference type="EMBL" id="TKX30633.1"/>
    </source>
</evidence>
<keyword evidence="3" id="KW-1185">Reference proteome</keyword>
<name>A0A4U7BG26_9BACT</name>
<proteinExistence type="predicted"/>
<feature type="chain" id="PRO_5020241206" evidence="1">
    <location>
        <begin position="22"/>
        <end position="159"/>
    </location>
</feature>